<keyword evidence="21" id="KW-1185">Reference proteome</keyword>
<evidence type="ECO:0000256" key="16">
    <source>
        <dbReference type="ARBA" id="ARBA00048088"/>
    </source>
</evidence>
<dbReference type="InterPro" id="IPR002253">
    <property type="entry name" value="Flavin_mOase_1"/>
</dbReference>
<evidence type="ECO:0000256" key="7">
    <source>
        <dbReference type="ARBA" id="ARBA00022827"/>
    </source>
</evidence>
<dbReference type="SUPFAM" id="SSF51905">
    <property type="entry name" value="FAD/NAD(P)-binding domain"/>
    <property type="match status" value="2"/>
</dbReference>
<keyword evidence="10 18" id="KW-0560">Oxidoreductase</keyword>
<keyword evidence="9" id="KW-1133">Transmembrane helix</keyword>
<evidence type="ECO:0000256" key="18">
    <source>
        <dbReference type="PIRNR" id="PIRNR000332"/>
    </source>
</evidence>
<dbReference type="GO" id="GO:0047822">
    <property type="term" value="F:hypotaurine monooxygenase activity"/>
    <property type="evidence" value="ECO:0007669"/>
    <property type="project" value="RHEA"/>
</dbReference>
<evidence type="ECO:0000256" key="6">
    <source>
        <dbReference type="ARBA" id="ARBA00022824"/>
    </source>
</evidence>
<evidence type="ECO:0000256" key="19">
    <source>
        <dbReference type="RuleBase" id="RU361177"/>
    </source>
</evidence>
<dbReference type="GeneTree" id="ENSGT00940000160836"/>
<evidence type="ECO:0000256" key="2">
    <source>
        <dbReference type="ARBA" id="ARBA00004389"/>
    </source>
</evidence>
<evidence type="ECO:0000256" key="13">
    <source>
        <dbReference type="ARBA" id="ARBA00045957"/>
    </source>
</evidence>
<dbReference type="GO" id="GO:0050661">
    <property type="term" value="F:NADP binding"/>
    <property type="evidence" value="ECO:0007669"/>
    <property type="project" value="InterPro"/>
</dbReference>
<dbReference type="PRINTS" id="PR00370">
    <property type="entry name" value="FMOXYGENASE"/>
</dbReference>
<dbReference type="GO" id="GO:0050660">
    <property type="term" value="F:flavin adenine dinucleotide binding"/>
    <property type="evidence" value="ECO:0007669"/>
    <property type="project" value="InterPro"/>
</dbReference>
<accession>A0A4W5P1K0</accession>
<comment type="catalytic activity">
    <reaction evidence="17">
        <text>N,N-dimethylaniline + NADPH + O2 + H(+) = N,N-dimethylaniline N-oxide + NADP(+) + H2O</text>
        <dbReference type="Rhea" id="RHEA:24468"/>
        <dbReference type="ChEBI" id="CHEBI:15377"/>
        <dbReference type="ChEBI" id="CHEBI:15378"/>
        <dbReference type="ChEBI" id="CHEBI:15379"/>
        <dbReference type="ChEBI" id="CHEBI:16269"/>
        <dbReference type="ChEBI" id="CHEBI:17735"/>
        <dbReference type="ChEBI" id="CHEBI:57783"/>
        <dbReference type="ChEBI" id="CHEBI:58349"/>
        <dbReference type="EC" id="1.14.13.8"/>
    </reaction>
    <physiologicalReaction direction="left-to-right" evidence="17">
        <dbReference type="Rhea" id="RHEA:24469"/>
    </physiologicalReaction>
</comment>
<protein>
    <recommendedName>
        <fullName evidence="19">Flavin-containing monooxygenase</fullName>
        <ecNumber evidence="19">1.-.-.-</ecNumber>
    </recommendedName>
</protein>
<evidence type="ECO:0000313" key="21">
    <source>
        <dbReference type="Proteomes" id="UP000314982"/>
    </source>
</evidence>
<evidence type="ECO:0000256" key="3">
    <source>
        <dbReference type="ARBA" id="ARBA00009183"/>
    </source>
</evidence>
<comment type="function">
    <text evidence="13">Broad spectrum monooxygenase that catalyzes the oxygenation of a wide variety of nitrogen- and sulfur-containing compounds including xenobiotics. Catalyzes the S-oxygenation of hypotaurine to produce taurine, an organic osmolyte involved in cell volume regulation as well as a variety of cytoprotective and developmental processes. In vitro, catalyzes the N-oxygenation of trimethylamine (TMA) to produce trimethylamine N-oxide (TMAO) and could therefore participate to the detoxification of this compound that is generated by the action of gut microbiota from dietary precursors such as choline, choline containing compounds, betaine or L-carnitine.</text>
</comment>
<evidence type="ECO:0000256" key="5">
    <source>
        <dbReference type="ARBA" id="ARBA00022692"/>
    </source>
</evidence>
<keyword evidence="7 18" id="KW-0274">FAD</keyword>
<dbReference type="AlphaFoldDB" id="A0A4W5P1K0"/>
<dbReference type="STRING" id="62062.ENSHHUP00000054994"/>
<evidence type="ECO:0000256" key="12">
    <source>
        <dbReference type="ARBA" id="ARBA00023136"/>
    </source>
</evidence>
<dbReference type="PIRSF" id="PIRSF000332">
    <property type="entry name" value="FMO"/>
    <property type="match status" value="1"/>
</dbReference>
<dbReference type="GO" id="GO:0004499">
    <property type="term" value="F:N,N-dimethylaniline monooxygenase activity"/>
    <property type="evidence" value="ECO:0007669"/>
    <property type="project" value="UniProtKB-UniRule"/>
</dbReference>
<dbReference type="InterPro" id="IPR000960">
    <property type="entry name" value="Flavin_mOase"/>
</dbReference>
<dbReference type="GO" id="GO:0005789">
    <property type="term" value="C:endoplasmic reticulum membrane"/>
    <property type="evidence" value="ECO:0007669"/>
    <property type="project" value="UniProtKB-SubCell"/>
</dbReference>
<dbReference type="Ensembl" id="ENSHHUT00000056901.1">
    <property type="protein sequence ID" value="ENSHHUP00000054994.1"/>
    <property type="gene ID" value="ENSHHUG00000032885.1"/>
</dbReference>
<dbReference type="Proteomes" id="UP000314982">
    <property type="component" value="Unassembled WGS sequence"/>
</dbReference>
<reference evidence="20" key="3">
    <citation type="submission" date="2025-09" db="UniProtKB">
        <authorList>
            <consortium name="Ensembl"/>
        </authorList>
    </citation>
    <scope>IDENTIFICATION</scope>
</reference>
<comment type="cofactor">
    <cofactor evidence="1 18 19">
        <name>FAD</name>
        <dbReference type="ChEBI" id="CHEBI:57692"/>
    </cofactor>
</comment>
<comment type="catalytic activity">
    <reaction evidence="16">
        <text>trimethylamine + NADPH + O2 = trimethylamine N-oxide + NADP(+) + H2O</text>
        <dbReference type="Rhea" id="RHEA:31979"/>
        <dbReference type="ChEBI" id="CHEBI:15377"/>
        <dbReference type="ChEBI" id="CHEBI:15379"/>
        <dbReference type="ChEBI" id="CHEBI:15724"/>
        <dbReference type="ChEBI" id="CHEBI:57783"/>
        <dbReference type="ChEBI" id="CHEBI:58349"/>
        <dbReference type="ChEBI" id="CHEBI:58389"/>
        <dbReference type="EC" id="1.14.13.148"/>
    </reaction>
    <physiologicalReaction direction="left-to-right" evidence="16">
        <dbReference type="Rhea" id="RHEA:31980"/>
    </physiologicalReaction>
</comment>
<dbReference type="PRINTS" id="PR01121">
    <property type="entry name" value="FMOXYGENASE1"/>
</dbReference>
<dbReference type="FunFam" id="3.50.50.60:FF:000159">
    <property type="entry name" value="Dimethylaniline monooxygenase [N-oxide-forming]"/>
    <property type="match status" value="1"/>
</dbReference>
<keyword evidence="6 18" id="KW-0256">Endoplasmic reticulum</keyword>
<sequence>MSQRVAVIGAGPSGLTSIKSCLDEGLKPTCFESSDDIGGLWRFKETPEPGRSSIYRSLVVNTSKEMMCFSDFPMPADYPNYMLHSQLLQYLRLYAQHFDLLRHITFQTSVLTVRQRPDFSHSGQWEVVTENREGQEQRHIFDGVLVCSGHYTQPVSPLDQFPGHESFPGRCLHSWEYKDADAFRGKRVVVVGIGNSGGDIAVEISRAAEKVGGSHTVKRTFLSTRKGAWVLSRMSSSGLPLDMTAISRLTVLLTSLLPRALVNWAAERTLNHRYDHRLYGLQPTHRLLEQKPLINDDLPGRILQGAVVLKPDLRGFQGSGLLFQDGTTEEDIDAVVFCTGYNGTFSFLPPSLCCSKGNEGLEVTNNFSLLPISLSFSLSSILSPSLCLSYLCPRQAALHVDYIPYLDSLAEQVGVRPNILGLLLREPGVGLRVLLGPCTPYQYRLRGPGKWDGARQAILTQWERVAQPFRTRLEPEPPRPSVLLSPWLITLSAGAVMLAVVLSQCKLNSGLQDLLQD</sequence>
<evidence type="ECO:0000256" key="10">
    <source>
        <dbReference type="ARBA" id="ARBA00023002"/>
    </source>
</evidence>
<reference evidence="21" key="1">
    <citation type="submission" date="2018-06" db="EMBL/GenBank/DDBJ databases">
        <title>Genome assembly of Danube salmon.</title>
        <authorList>
            <person name="Macqueen D.J."/>
            <person name="Gundappa M.K."/>
        </authorList>
    </citation>
    <scope>NUCLEOTIDE SEQUENCE [LARGE SCALE GENOMIC DNA]</scope>
</reference>
<dbReference type="Gene3D" id="3.50.50.60">
    <property type="entry name" value="FAD/NAD(P)-binding domain"/>
    <property type="match status" value="1"/>
</dbReference>
<proteinExistence type="inferred from homology"/>
<evidence type="ECO:0000256" key="14">
    <source>
        <dbReference type="ARBA" id="ARBA00047338"/>
    </source>
</evidence>
<comment type="subcellular location">
    <subcellularLocation>
        <location evidence="2">Endoplasmic reticulum membrane</location>
        <topology evidence="2">Single-pass membrane protein</topology>
    </subcellularLocation>
</comment>
<evidence type="ECO:0000313" key="20">
    <source>
        <dbReference type="Ensembl" id="ENSHHUP00000054994.1"/>
    </source>
</evidence>
<reference evidence="20" key="2">
    <citation type="submission" date="2025-08" db="UniProtKB">
        <authorList>
            <consortium name="Ensembl"/>
        </authorList>
    </citation>
    <scope>IDENTIFICATION</scope>
</reference>
<evidence type="ECO:0000256" key="4">
    <source>
        <dbReference type="ARBA" id="ARBA00022630"/>
    </source>
</evidence>
<keyword evidence="11 18" id="KW-0503">Monooxygenase</keyword>
<evidence type="ECO:0000256" key="11">
    <source>
        <dbReference type="ARBA" id="ARBA00023033"/>
    </source>
</evidence>
<comment type="catalytic activity">
    <reaction evidence="14">
        <text>hypotaurine + NADH + O2 + H(+) = taurine + NAD(+) + H2O</text>
        <dbReference type="Rhea" id="RHEA:74111"/>
        <dbReference type="ChEBI" id="CHEBI:15377"/>
        <dbReference type="ChEBI" id="CHEBI:15378"/>
        <dbReference type="ChEBI" id="CHEBI:15379"/>
        <dbReference type="ChEBI" id="CHEBI:57540"/>
        <dbReference type="ChEBI" id="CHEBI:57853"/>
        <dbReference type="ChEBI" id="CHEBI:57945"/>
        <dbReference type="ChEBI" id="CHEBI:507393"/>
        <dbReference type="EC" id="1.14.13.8"/>
    </reaction>
    <physiologicalReaction direction="left-to-right" evidence="14">
        <dbReference type="Rhea" id="RHEA:74112"/>
    </physiologicalReaction>
</comment>
<dbReference type="EC" id="1.-.-.-" evidence="19"/>
<comment type="similarity">
    <text evidence="3 18 19">Belongs to the FMO family.</text>
</comment>
<evidence type="ECO:0000256" key="9">
    <source>
        <dbReference type="ARBA" id="ARBA00022989"/>
    </source>
</evidence>
<keyword evidence="4 18" id="KW-0285">Flavoprotein</keyword>
<dbReference type="PANTHER" id="PTHR23023">
    <property type="entry name" value="DIMETHYLANILINE MONOOXYGENASE"/>
    <property type="match status" value="1"/>
</dbReference>
<evidence type="ECO:0000256" key="15">
    <source>
        <dbReference type="ARBA" id="ARBA00048041"/>
    </source>
</evidence>
<evidence type="ECO:0000256" key="8">
    <source>
        <dbReference type="ARBA" id="ARBA00022857"/>
    </source>
</evidence>
<evidence type="ECO:0000256" key="17">
    <source>
        <dbReference type="ARBA" id="ARBA00049443"/>
    </source>
</evidence>
<comment type="catalytic activity">
    <reaction evidence="15">
        <text>hypotaurine + NADPH + O2 + H(+) = taurine + NADP(+) + H2O</text>
        <dbReference type="Rhea" id="RHEA:69819"/>
        <dbReference type="ChEBI" id="CHEBI:15377"/>
        <dbReference type="ChEBI" id="CHEBI:15378"/>
        <dbReference type="ChEBI" id="CHEBI:15379"/>
        <dbReference type="ChEBI" id="CHEBI:57783"/>
        <dbReference type="ChEBI" id="CHEBI:57853"/>
        <dbReference type="ChEBI" id="CHEBI:58349"/>
        <dbReference type="ChEBI" id="CHEBI:507393"/>
        <dbReference type="EC" id="1.14.13.8"/>
    </reaction>
    <physiologicalReaction direction="left-to-right" evidence="15">
        <dbReference type="Rhea" id="RHEA:69820"/>
    </physiologicalReaction>
</comment>
<keyword evidence="8 18" id="KW-0521">NADP</keyword>
<dbReference type="InterPro" id="IPR036188">
    <property type="entry name" value="FAD/NAD-bd_sf"/>
</dbReference>
<dbReference type="InterPro" id="IPR020946">
    <property type="entry name" value="Flavin_mOase-like"/>
</dbReference>
<keyword evidence="12 18" id="KW-0472">Membrane</keyword>
<dbReference type="Pfam" id="PF00743">
    <property type="entry name" value="FMO-like"/>
    <property type="match status" value="2"/>
</dbReference>
<keyword evidence="5" id="KW-0812">Transmembrane</keyword>
<dbReference type="InterPro" id="IPR050346">
    <property type="entry name" value="FMO-like"/>
</dbReference>
<name>A0A4W5P1K0_9TELE</name>
<organism evidence="20 21">
    <name type="scientific">Hucho hucho</name>
    <name type="common">huchen</name>
    <dbReference type="NCBI Taxonomy" id="62062"/>
    <lineage>
        <taxon>Eukaryota</taxon>
        <taxon>Metazoa</taxon>
        <taxon>Chordata</taxon>
        <taxon>Craniata</taxon>
        <taxon>Vertebrata</taxon>
        <taxon>Euteleostomi</taxon>
        <taxon>Actinopterygii</taxon>
        <taxon>Neopterygii</taxon>
        <taxon>Teleostei</taxon>
        <taxon>Protacanthopterygii</taxon>
        <taxon>Salmoniformes</taxon>
        <taxon>Salmonidae</taxon>
        <taxon>Salmoninae</taxon>
        <taxon>Hucho</taxon>
    </lineage>
</organism>
<dbReference type="GO" id="GO:0034899">
    <property type="term" value="F:trimethylamine monooxygenase activity"/>
    <property type="evidence" value="ECO:0007669"/>
    <property type="project" value="UniProtKB-EC"/>
</dbReference>
<evidence type="ECO:0000256" key="1">
    <source>
        <dbReference type="ARBA" id="ARBA00001974"/>
    </source>
</evidence>